<keyword evidence="1" id="KW-1133">Transmembrane helix</keyword>
<dbReference type="RefSeq" id="WP_266150841.1">
    <property type="nucleotide sequence ID" value="NZ_CP064028.1"/>
</dbReference>
<evidence type="ECO:0000256" key="1">
    <source>
        <dbReference type="SAM" id="Phobius"/>
    </source>
</evidence>
<proteinExistence type="predicted"/>
<feature type="transmembrane region" description="Helical" evidence="1">
    <location>
        <begin position="45"/>
        <end position="66"/>
    </location>
</feature>
<evidence type="ECO:0000313" key="3">
    <source>
        <dbReference type="Proteomes" id="UP001595961"/>
    </source>
</evidence>
<protein>
    <recommendedName>
        <fullName evidence="4">Branched-chain amino acid transport system carrier protein</fullName>
    </recommendedName>
</protein>
<gene>
    <name evidence="2" type="ORF">ACFO5W_06715</name>
</gene>
<accession>A0ABV9C093</accession>
<name>A0ABV9C093_9GAMM</name>
<keyword evidence="3" id="KW-1185">Reference proteome</keyword>
<feature type="transmembrane region" description="Helical" evidence="1">
    <location>
        <begin position="6"/>
        <end position="24"/>
    </location>
</feature>
<comment type="caution">
    <text evidence="2">The sequence shown here is derived from an EMBL/GenBank/DDBJ whole genome shotgun (WGS) entry which is preliminary data.</text>
</comment>
<dbReference type="Proteomes" id="UP001595961">
    <property type="component" value="Unassembled WGS sequence"/>
</dbReference>
<reference evidence="3" key="1">
    <citation type="journal article" date="2019" name="Int. J. Syst. Evol. Microbiol.">
        <title>The Global Catalogue of Microorganisms (GCM) 10K type strain sequencing project: providing services to taxonomists for standard genome sequencing and annotation.</title>
        <authorList>
            <consortium name="The Broad Institute Genomics Platform"/>
            <consortium name="The Broad Institute Genome Sequencing Center for Infectious Disease"/>
            <person name="Wu L."/>
            <person name="Ma J."/>
        </authorList>
    </citation>
    <scope>NUCLEOTIDE SEQUENCE [LARGE SCALE GENOMIC DNA]</scope>
    <source>
        <strain evidence="3">CCM 4481</strain>
    </source>
</reference>
<organism evidence="2 3">
    <name type="scientific">Dyella halodurans</name>
    <dbReference type="NCBI Taxonomy" id="1920171"/>
    <lineage>
        <taxon>Bacteria</taxon>
        <taxon>Pseudomonadati</taxon>
        <taxon>Pseudomonadota</taxon>
        <taxon>Gammaproteobacteria</taxon>
        <taxon>Lysobacterales</taxon>
        <taxon>Rhodanobacteraceae</taxon>
        <taxon>Dyella</taxon>
    </lineage>
</organism>
<keyword evidence="1" id="KW-0472">Membrane</keyword>
<feature type="transmembrane region" description="Helical" evidence="1">
    <location>
        <begin position="86"/>
        <end position="110"/>
    </location>
</feature>
<dbReference type="EMBL" id="JBHSGA010000011">
    <property type="protein sequence ID" value="MFC4526328.1"/>
    <property type="molecule type" value="Genomic_DNA"/>
</dbReference>
<keyword evidence="1" id="KW-0812">Transmembrane</keyword>
<evidence type="ECO:0008006" key="4">
    <source>
        <dbReference type="Google" id="ProtNLM"/>
    </source>
</evidence>
<evidence type="ECO:0000313" key="2">
    <source>
        <dbReference type="EMBL" id="MFC4526328.1"/>
    </source>
</evidence>
<feature type="transmembrane region" description="Helical" evidence="1">
    <location>
        <begin position="165"/>
        <end position="185"/>
    </location>
</feature>
<sequence>MAEIGSLASYGFTVIILGGIMGSERTLIEGRSSIATLSYGQMAECYFQSVSVAALCFAIWYAFFGTRMFAELIAKQHSVLAFGVELVAVLTVAWLVAVMLSAAPCLVLAWTAKRMQVKAPTFYPCAGIVVGLLAVVAWVKLGSSISFYTDSPDKVPLDLSRGFEIFWGPLGFAGGIAGIMFWQLASRRTLES</sequence>
<feature type="transmembrane region" description="Helical" evidence="1">
    <location>
        <begin position="122"/>
        <end position="145"/>
    </location>
</feature>